<dbReference type="Gene3D" id="3.40.30.120">
    <property type="match status" value="1"/>
</dbReference>
<name>A0ABR2YPQ7_9CHLO</name>
<evidence type="ECO:0000259" key="4">
    <source>
        <dbReference type="Pfam" id="PF01494"/>
    </source>
</evidence>
<keyword evidence="2" id="KW-0274">FAD</keyword>
<dbReference type="PANTHER" id="PTHR43004:SF6">
    <property type="entry name" value="FAD_NAD(P)-BINDING OXIDOREDUCTASE FAMILY PROTEIN"/>
    <property type="match status" value="1"/>
</dbReference>
<feature type="domain" description="FAD-binding" evidence="4">
    <location>
        <begin position="5"/>
        <end position="150"/>
    </location>
</feature>
<dbReference type="SUPFAM" id="SSF51905">
    <property type="entry name" value="FAD/NAD(P)-binding domain"/>
    <property type="match status" value="1"/>
</dbReference>
<dbReference type="Proteomes" id="UP001491310">
    <property type="component" value="Unassembled WGS sequence"/>
</dbReference>
<evidence type="ECO:0000313" key="5">
    <source>
        <dbReference type="EMBL" id="KAK9908595.1"/>
    </source>
</evidence>
<evidence type="ECO:0000313" key="6">
    <source>
        <dbReference type="Proteomes" id="UP001491310"/>
    </source>
</evidence>
<keyword evidence="6" id="KW-1185">Reference proteome</keyword>
<gene>
    <name evidence="5" type="ORF">WJX75_000170</name>
</gene>
<dbReference type="PRINTS" id="PR00420">
    <property type="entry name" value="RNGMNOXGNASE"/>
</dbReference>
<evidence type="ECO:0000256" key="1">
    <source>
        <dbReference type="ARBA" id="ARBA00022630"/>
    </source>
</evidence>
<dbReference type="EMBL" id="JALJOT010000007">
    <property type="protein sequence ID" value="KAK9908595.1"/>
    <property type="molecule type" value="Genomic_DNA"/>
</dbReference>
<keyword evidence="1" id="KW-0285">Flavoprotein</keyword>
<organism evidence="5 6">
    <name type="scientific">Coccomyxa subellipsoidea</name>
    <dbReference type="NCBI Taxonomy" id="248742"/>
    <lineage>
        <taxon>Eukaryota</taxon>
        <taxon>Viridiplantae</taxon>
        <taxon>Chlorophyta</taxon>
        <taxon>core chlorophytes</taxon>
        <taxon>Trebouxiophyceae</taxon>
        <taxon>Trebouxiophyceae incertae sedis</taxon>
        <taxon>Coccomyxaceae</taxon>
        <taxon>Coccomyxa</taxon>
    </lineage>
</organism>
<dbReference type="InterPro" id="IPR002938">
    <property type="entry name" value="FAD-bd"/>
</dbReference>
<protein>
    <recommendedName>
        <fullName evidence="4">FAD-binding domain-containing protein</fullName>
    </recommendedName>
</protein>
<evidence type="ECO:0000256" key="3">
    <source>
        <dbReference type="SAM" id="MobiDB-lite"/>
    </source>
</evidence>
<feature type="region of interest" description="Disordered" evidence="3">
    <location>
        <begin position="385"/>
        <end position="436"/>
    </location>
</feature>
<dbReference type="PANTHER" id="PTHR43004">
    <property type="entry name" value="TRK SYSTEM POTASSIUM UPTAKE PROTEIN"/>
    <property type="match status" value="1"/>
</dbReference>
<dbReference type="Pfam" id="PF21274">
    <property type="entry name" value="Rng_hyd_C"/>
    <property type="match status" value="1"/>
</dbReference>
<sequence>MRSSIPVIIAGAGPTGLTLSKLLSQLGINNLLLESAPALTKHPQAHFINNRTMEIFRQMRGTGGNIAAEVVKLSPPLREWRKFIYCESMTGNILGEVDHFKGQDGPRMHHLSPEPVAHLSQHRLLPILLRSATAEAMLYFVFNAEVISVLVAHDLTTGEFVAQVPFFPPTQSLADFPEKVCKRLLLAAIGVQDLDVHILTVRNWTMHAEVAERFKVGNVFLAGDAAHRFPPAGGFGMNTGVQDSHNLAWKLAAVTQKKAGASLLESYEAERRAIALANTELSVSNWKEALKVPQALGLDPAAANVLQSIVTSRPASMLSSGLVKSALEAGLSLGRSISGVRGPLRPWRERLLRDIFAAGDTLRLQFPREDLGFIYNAPGAAIDTSSGASFEDHQPGKQPADRVSRRSALGVQQLRQQQRNRPYEPSTLPGAQSGRQRANKVTVALDISQQWQHLREVTEAGAILVRPDGHVAWRAACLLTQFSQETGSESSGESRAYVVLKAALRNIMHF</sequence>
<accession>A0ABR2YPQ7</accession>
<feature type="domain" description="FAD-binding" evidence="4">
    <location>
        <begin position="159"/>
        <end position="280"/>
    </location>
</feature>
<dbReference type="InterPro" id="IPR050641">
    <property type="entry name" value="RIFMO-like"/>
</dbReference>
<dbReference type="Gene3D" id="3.50.50.60">
    <property type="entry name" value="FAD/NAD(P)-binding domain"/>
    <property type="match status" value="1"/>
</dbReference>
<reference evidence="5 6" key="1">
    <citation type="journal article" date="2024" name="Nat. Commun.">
        <title>Phylogenomics reveals the evolutionary origins of lichenization in chlorophyte algae.</title>
        <authorList>
            <person name="Puginier C."/>
            <person name="Libourel C."/>
            <person name="Otte J."/>
            <person name="Skaloud P."/>
            <person name="Haon M."/>
            <person name="Grisel S."/>
            <person name="Petersen M."/>
            <person name="Berrin J.G."/>
            <person name="Delaux P.M."/>
            <person name="Dal Grande F."/>
            <person name="Keller J."/>
        </authorList>
    </citation>
    <scope>NUCLEOTIDE SEQUENCE [LARGE SCALE GENOMIC DNA]</scope>
    <source>
        <strain evidence="5 6">SAG 216-7</strain>
    </source>
</reference>
<dbReference type="Pfam" id="PF01494">
    <property type="entry name" value="FAD_binding_3"/>
    <property type="match status" value="2"/>
</dbReference>
<proteinExistence type="predicted"/>
<feature type="compositionally biased region" description="Basic and acidic residues" evidence="3">
    <location>
        <begin position="390"/>
        <end position="404"/>
    </location>
</feature>
<comment type="caution">
    <text evidence="5">The sequence shown here is derived from an EMBL/GenBank/DDBJ whole genome shotgun (WGS) entry which is preliminary data.</text>
</comment>
<dbReference type="InterPro" id="IPR036188">
    <property type="entry name" value="FAD/NAD-bd_sf"/>
</dbReference>
<evidence type="ECO:0000256" key="2">
    <source>
        <dbReference type="ARBA" id="ARBA00022827"/>
    </source>
</evidence>